<comment type="caution">
    <text evidence="2">The sequence shown here is derived from an EMBL/GenBank/DDBJ whole genome shotgun (WGS) entry which is preliminary data.</text>
</comment>
<name>A0A2A5IMG9_BACPU</name>
<protein>
    <submittedName>
        <fullName evidence="2">Metallophosphoesterase</fullName>
    </submittedName>
</protein>
<dbReference type="CDD" id="cd00144">
    <property type="entry name" value="MPP_PPP_family"/>
    <property type="match status" value="1"/>
</dbReference>
<accession>A0A2A5IMG9</accession>
<dbReference type="InterPro" id="IPR006186">
    <property type="entry name" value="Ser/Thr-sp_prot-phosphatase"/>
</dbReference>
<feature type="domain" description="Calcineurin-like phosphoesterase" evidence="1">
    <location>
        <begin position="7"/>
        <end position="191"/>
    </location>
</feature>
<dbReference type="GO" id="GO:0005737">
    <property type="term" value="C:cytoplasm"/>
    <property type="evidence" value="ECO:0007669"/>
    <property type="project" value="TreeGrafter"/>
</dbReference>
<dbReference type="GO" id="GO:0110154">
    <property type="term" value="P:RNA decapping"/>
    <property type="evidence" value="ECO:0007669"/>
    <property type="project" value="TreeGrafter"/>
</dbReference>
<evidence type="ECO:0000313" key="2">
    <source>
        <dbReference type="EMBL" id="PCK18296.1"/>
    </source>
</evidence>
<dbReference type="PRINTS" id="PR00114">
    <property type="entry name" value="STPHPHTASE"/>
</dbReference>
<dbReference type="EMBL" id="NKHG01000119">
    <property type="protein sequence ID" value="PCK18296.1"/>
    <property type="molecule type" value="Genomic_DNA"/>
</dbReference>
<dbReference type="InterPro" id="IPR050126">
    <property type="entry name" value="Ap4A_hydrolase"/>
</dbReference>
<dbReference type="Proteomes" id="UP000228754">
    <property type="component" value="Unassembled WGS sequence"/>
</dbReference>
<evidence type="ECO:0000259" key="1">
    <source>
        <dbReference type="Pfam" id="PF00149"/>
    </source>
</evidence>
<dbReference type="AlphaFoldDB" id="A0A2A5IMG9"/>
<organism evidence="2 3">
    <name type="scientific">Bacillus pumilus</name>
    <name type="common">Bacillus mesentericus</name>
    <dbReference type="NCBI Taxonomy" id="1408"/>
    <lineage>
        <taxon>Bacteria</taxon>
        <taxon>Bacillati</taxon>
        <taxon>Bacillota</taxon>
        <taxon>Bacilli</taxon>
        <taxon>Bacillales</taxon>
        <taxon>Bacillaceae</taxon>
        <taxon>Bacillus</taxon>
    </lineage>
</organism>
<dbReference type="Pfam" id="PF00149">
    <property type="entry name" value="Metallophos"/>
    <property type="match status" value="1"/>
</dbReference>
<reference evidence="2 3" key="1">
    <citation type="submission" date="2017-06" db="EMBL/GenBank/DDBJ databases">
        <title>Draft Genome Sequence of Bacillus sp Strain 36R Isolated from saline sediment at Atanasia, Sonora, Mexico.</title>
        <authorList>
            <person name="Sanchez Diaz R."/>
            <person name="Quiroz Macias M.E."/>
            <person name="Ibarra Gamez J.C."/>
            <person name="Enciso Ibarra J."/>
            <person name="Gomez Gil B."/>
            <person name="Galaviz Silva L."/>
        </authorList>
    </citation>
    <scope>NUCLEOTIDE SEQUENCE [LARGE SCALE GENOMIC DNA]</scope>
    <source>
        <strain evidence="2 3">36R_ATNSAL</strain>
    </source>
</reference>
<sequence length="237" mass="27704">MKYDKTFVLSDIHGELAKFKELLQYWKPNEENLVILGDLIDRGEHSLEVVQLAMDLQETYNEQVVVLKGNHEDMLSIFLSEKDYETGDWYFNNGGNRTCESFTRLSFPLYFHSYEERANKMLQESNKEIQFLKQLPLYCEFGDTLFVHAGINPHLNDWRKSVEKDFLWTRGHWNHPNETGKTIIFGHTPVRHIHESDEIWISKCKSYIGIDGGAVFNGQLNGIVIDKKGKILEKYKV</sequence>
<dbReference type="OrthoDB" id="384253at2"/>
<evidence type="ECO:0000313" key="3">
    <source>
        <dbReference type="Proteomes" id="UP000228754"/>
    </source>
</evidence>
<dbReference type="SUPFAM" id="SSF56300">
    <property type="entry name" value="Metallo-dependent phosphatases"/>
    <property type="match status" value="1"/>
</dbReference>
<dbReference type="GO" id="GO:0016791">
    <property type="term" value="F:phosphatase activity"/>
    <property type="evidence" value="ECO:0007669"/>
    <property type="project" value="TreeGrafter"/>
</dbReference>
<dbReference type="PANTHER" id="PTHR42850">
    <property type="entry name" value="METALLOPHOSPHOESTERASE"/>
    <property type="match status" value="1"/>
</dbReference>
<dbReference type="Gene3D" id="3.60.21.10">
    <property type="match status" value="1"/>
</dbReference>
<proteinExistence type="predicted"/>
<dbReference type="GO" id="GO:0008803">
    <property type="term" value="F:bis(5'-nucleosyl)-tetraphosphatase (symmetrical) activity"/>
    <property type="evidence" value="ECO:0007669"/>
    <property type="project" value="TreeGrafter"/>
</dbReference>
<dbReference type="InterPro" id="IPR029052">
    <property type="entry name" value="Metallo-depent_PP-like"/>
</dbReference>
<dbReference type="InterPro" id="IPR004843">
    <property type="entry name" value="Calcineurin-like_PHP"/>
</dbReference>
<gene>
    <name evidence="2" type="ORF">CEY02_19035</name>
</gene>
<dbReference type="PANTHER" id="PTHR42850:SF4">
    <property type="entry name" value="ZINC-DEPENDENT ENDOPOLYPHOSPHATASE"/>
    <property type="match status" value="1"/>
</dbReference>